<evidence type="ECO:0000313" key="3">
    <source>
        <dbReference type="EMBL" id="KAK6511733.1"/>
    </source>
</evidence>
<feature type="region of interest" description="Disordered" evidence="1">
    <location>
        <begin position="271"/>
        <end position="338"/>
    </location>
</feature>
<evidence type="ECO:0000256" key="1">
    <source>
        <dbReference type="SAM" id="MobiDB-lite"/>
    </source>
</evidence>
<feature type="region of interest" description="Disordered" evidence="1">
    <location>
        <begin position="94"/>
        <end position="114"/>
    </location>
</feature>
<evidence type="ECO:0000313" key="4">
    <source>
        <dbReference type="Proteomes" id="UP001370758"/>
    </source>
</evidence>
<dbReference type="InterPro" id="IPR056009">
    <property type="entry name" value="DUF7587"/>
</dbReference>
<organism evidence="3 4">
    <name type="scientific">Arthrobotrys musiformis</name>
    <dbReference type="NCBI Taxonomy" id="47236"/>
    <lineage>
        <taxon>Eukaryota</taxon>
        <taxon>Fungi</taxon>
        <taxon>Dikarya</taxon>
        <taxon>Ascomycota</taxon>
        <taxon>Pezizomycotina</taxon>
        <taxon>Orbiliomycetes</taxon>
        <taxon>Orbiliales</taxon>
        <taxon>Orbiliaceae</taxon>
        <taxon>Arthrobotrys</taxon>
    </lineage>
</organism>
<feature type="region of interest" description="Disordered" evidence="1">
    <location>
        <begin position="1"/>
        <end position="74"/>
    </location>
</feature>
<dbReference type="EMBL" id="JAVHJL010000001">
    <property type="protein sequence ID" value="KAK6511733.1"/>
    <property type="molecule type" value="Genomic_DNA"/>
</dbReference>
<keyword evidence="4" id="KW-1185">Reference proteome</keyword>
<sequence length="565" mass="63647">MPLNWDLEDDAPACLDAPGQLTARPGQPWEAEIGGHHHTTQDNIDQEEDKEPETKDKTWSHTQEPRLPALASTTTSNSLEVVVYTGPNSCNGFSSQTPVHHDDDSHTKTSSILSLLPRPPVAEIKSEPDPVIIDLTLSDSESSQESSQHSIGHSSRIRIDSYTAKSINRWPWSHDEKLDLYLLKLAYYITNKEASAVLSQKHRKPRATGSIAAQFAEYKSAAVSKRLYHEVYMAIHNGKLHRYSSYIKDLKAAARRVKVVLQPRSKEEICIPPAPTYVHQNTRTDSRENDSEETDSDSSISSSKWNCSESDGDDQERHDHGERARRRQRIRGTTQPLSPSLLYRAYNPSSHGKNGTRGFLAGTFINETSPIPIVPGFKLPAYDCSLADHITGEIMEHGSYFISTTPSLLWALHKASRMGGSSRISIIDRSKIRQPVQHVAEIKSRLKSKGLLEKVRYSGKLEYVVYAAIGAEAIIKDFSLDSFRAMVDTDNQIQKVLGCSILFDSELIRSLEKLDKTRQQKIRRWSLASVINTVYRYVFNNQEHALEAVFRSNVAIDWELEARME</sequence>
<name>A0AAV9WNH5_9PEZI</name>
<feature type="domain" description="DUF7587" evidence="2">
    <location>
        <begin position="338"/>
        <end position="482"/>
    </location>
</feature>
<comment type="caution">
    <text evidence="3">The sequence shown here is derived from an EMBL/GenBank/DDBJ whole genome shotgun (WGS) entry which is preliminary data.</text>
</comment>
<reference evidence="3 4" key="1">
    <citation type="submission" date="2023-08" db="EMBL/GenBank/DDBJ databases">
        <authorList>
            <person name="Palmer J.M."/>
        </authorList>
    </citation>
    <scope>NUCLEOTIDE SEQUENCE [LARGE SCALE GENOMIC DNA]</scope>
    <source>
        <strain evidence="3 4">TWF481</strain>
    </source>
</reference>
<dbReference type="Proteomes" id="UP001370758">
    <property type="component" value="Unassembled WGS sequence"/>
</dbReference>
<feature type="compositionally biased region" description="Low complexity" evidence="1">
    <location>
        <begin position="297"/>
        <end position="309"/>
    </location>
</feature>
<protein>
    <recommendedName>
        <fullName evidence="2">DUF7587 domain-containing protein</fullName>
    </recommendedName>
</protein>
<gene>
    <name evidence="3" type="ORF">TWF481_000639</name>
</gene>
<dbReference type="Pfam" id="PF24494">
    <property type="entry name" value="DUF7587"/>
    <property type="match status" value="1"/>
</dbReference>
<accession>A0AAV9WNH5</accession>
<feature type="compositionally biased region" description="Acidic residues" evidence="1">
    <location>
        <begin position="1"/>
        <end position="11"/>
    </location>
</feature>
<evidence type="ECO:0000259" key="2">
    <source>
        <dbReference type="Pfam" id="PF24494"/>
    </source>
</evidence>
<proteinExistence type="predicted"/>
<dbReference type="AlphaFoldDB" id="A0AAV9WNH5"/>